<feature type="compositionally biased region" description="Basic residues" evidence="5">
    <location>
        <begin position="422"/>
        <end position="431"/>
    </location>
</feature>
<keyword evidence="1 4" id="KW-0479">Metal-binding</keyword>
<feature type="compositionally biased region" description="Acidic residues" evidence="5">
    <location>
        <begin position="693"/>
        <end position="714"/>
    </location>
</feature>
<organism evidence="7 8">
    <name type="scientific">Datura stramonium</name>
    <name type="common">Jimsonweed</name>
    <name type="synonym">Common thornapple</name>
    <dbReference type="NCBI Taxonomy" id="4076"/>
    <lineage>
        <taxon>Eukaryota</taxon>
        <taxon>Viridiplantae</taxon>
        <taxon>Streptophyta</taxon>
        <taxon>Embryophyta</taxon>
        <taxon>Tracheophyta</taxon>
        <taxon>Spermatophyta</taxon>
        <taxon>Magnoliopsida</taxon>
        <taxon>eudicotyledons</taxon>
        <taxon>Gunneridae</taxon>
        <taxon>Pentapetalae</taxon>
        <taxon>asterids</taxon>
        <taxon>lamiids</taxon>
        <taxon>Solanales</taxon>
        <taxon>Solanaceae</taxon>
        <taxon>Solanoideae</taxon>
        <taxon>Datureae</taxon>
        <taxon>Datura</taxon>
    </lineage>
</organism>
<feature type="compositionally biased region" description="Basic and acidic residues" evidence="5">
    <location>
        <begin position="457"/>
        <end position="478"/>
    </location>
</feature>
<feature type="compositionally biased region" description="Polar residues" evidence="5">
    <location>
        <begin position="241"/>
        <end position="258"/>
    </location>
</feature>
<keyword evidence="2 4" id="KW-0863">Zinc-finger</keyword>
<dbReference type="InterPro" id="IPR041686">
    <property type="entry name" value="Znf-CCCH_3"/>
</dbReference>
<feature type="domain" description="C3H1-type" evidence="6">
    <location>
        <begin position="37"/>
        <end position="66"/>
    </location>
</feature>
<proteinExistence type="predicted"/>
<evidence type="ECO:0000256" key="3">
    <source>
        <dbReference type="ARBA" id="ARBA00022833"/>
    </source>
</evidence>
<name>A0ABS8T8L6_DATST</name>
<feature type="region of interest" description="Disordered" evidence="5">
    <location>
        <begin position="416"/>
        <end position="714"/>
    </location>
</feature>
<comment type="caution">
    <text evidence="7">The sequence shown here is derived from an EMBL/GenBank/DDBJ whole genome shotgun (WGS) entry which is preliminary data.</text>
</comment>
<feature type="zinc finger region" description="C3H1-type" evidence="4">
    <location>
        <begin position="127"/>
        <end position="154"/>
    </location>
</feature>
<feature type="domain" description="C3H1-type" evidence="6">
    <location>
        <begin position="127"/>
        <end position="154"/>
    </location>
</feature>
<keyword evidence="8" id="KW-1185">Reference proteome</keyword>
<evidence type="ECO:0000256" key="5">
    <source>
        <dbReference type="SAM" id="MobiDB-lite"/>
    </source>
</evidence>
<accession>A0ABS8T8L6</accession>
<sequence>MVGPTPPATQQLQPQPPAAVTATVRAAVPLSAEDEALKRNTDCVYFLASPLTCKKGSECEYRHSDMARLNPRDCWYWLNGNCLNPKCAFRHPPLDGFLEAQVPTAMGFSAAPMVSAAPMPQVPYASSKQGVPCIFFQQGICRKGDKCAFMHAPSFVSNKPTQPPVSIASSETSTVKKAFGGVEKSVQGTKLSQTNILKHGELPKPGGKLENHLTKKDNTFDEKVLPPNSVINREHSRHKPTSASPTNCNPISGPNRMQQPVGINDHSSMQYKDDEISREPSPGFDVLVDDELRGSDYYHDEDHYGGTRDNGRRTEYDMRDSADYGSVADIDRDMYRDVHGYDSYDRFQGRYAWEQRIASSDRIPGGSAHLERKRYGTVDSPEHVEMSDLRHRLSKHRRGNGLKSVIGHDFSSEKYVEDRANKSSRRNAHHLSSHDSSLSGRLRGRIKLPVRSSSPADRAEVRLDREMDRARDRGRLSSERPQLYSYQGRPRDRIKRRVQEDVNNDVRNNRGPRLRRDINDNDSGFLGPKSLAELKGRKTAGSNEQSLTEQQPLGKRKFQKLDSGEDLSFEGPMPLKEILKRKRGGGAGMSSGGSEDDLREREYQKGTTSLTAGNVGFPSAATKNGSDLPIHKEESKLVAGDSNGPLETKSVDHQSSLHRNTDELEAEEEMAVEGADAQDREDYDQGDAHDDYEPVEGEDYNFDEGDPDDEFLDDDEDFAKKLGVVSS</sequence>
<dbReference type="EMBL" id="JACEIK010001205">
    <property type="protein sequence ID" value="MCD7467191.1"/>
    <property type="molecule type" value="Genomic_DNA"/>
</dbReference>
<evidence type="ECO:0000313" key="8">
    <source>
        <dbReference type="Proteomes" id="UP000823775"/>
    </source>
</evidence>
<keyword evidence="3 4" id="KW-0862">Zinc</keyword>
<evidence type="ECO:0000256" key="4">
    <source>
        <dbReference type="PROSITE-ProRule" id="PRU00723"/>
    </source>
</evidence>
<dbReference type="InterPro" id="IPR000571">
    <property type="entry name" value="Znf_CCCH"/>
</dbReference>
<evidence type="ECO:0000259" key="6">
    <source>
        <dbReference type="PROSITE" id="PS50103"/>
    </source>
</evidence>
<feature type="compositionally biased region" description="Polar residues" evidence="5">
    <location>
        <begin position="540"/>
        <end position="551"/>
    </location>
</feature>
<feature type="zinc finger region" description="C3H1-type" evidence="4">
    <location>
        <begin position="37"/>
        <end position="66"/>
    </location>
</feature>
<dbReference type="Pfam" id="PF00642">
    <property type="entry name" value="zf-CCCH"/>
    <property type="match status" value="1"/>
</dbReference>
<gene>
    <name evidence="7" type="ORF">HAX54_004468</name>
</gene>
<dbReference type="PANTHER" id="PTHR15725:SF14">
    <property type="entry name" value="ZINC FINGER CCCH DOMAIN-CONTAINING PROTEIN 11A"/>
    <property type="match status" value="1"/>
</dbReference>
<dbReference type="SUPFAM" id="SSF90229">
    <property type="entry name" value="CCCH zinc finger"/>
    <property type="match status" value="1"/>
</dbReference>
<feature type="domain" description="C3H1-type" evidence="6">
    <location>
        <begin position="68"/>
        <end position="94"/>
    </location>
</feature>
<feature type="zinc finger region" description="C3H1-type" evidence="4">
    <location>
        <begin position="68"/>
        <end position="94"/>
    </location>
</feature>
<dbReference type="Proteomes" id="UP000823775">
    <property type="component" value="Unassembled WGS sequence"/>
</dbReference>
<reference evidence="7 8" key="1">
    <citation type="journal article" date="2021" name="BMC Genomics">
        <title>Datura genome reveals duplications of psychoactive alkaloid biosynthetic genes and high mutation rate following tissue culture.</title>
        <authorList>
            <person name="Rajewski A."/>
            <person name="Carter-House D."/>
            <person name="Stajich J."/>
            <person name="Litt A."/>
        </authorList>
    </citation>
    <scope>NUCLEOTIDE SEQUENCE [LARGE SCALE GENOMIC DNA]</scope>
    <source>
        <strain evidence="7">AR-01</strain>
    </source>
</reference>
<dbReference type="Gene3D" id="4.10.1000.10">
    <property type="entry name" value="Zinc finger, CCCH-type"/>
    <property type="match status" value="2"/>
</dbReference>
<dbReference type="PROSITE" id="PS50103">
    <property type="entry name" value="ZF_C3H1"/>
    <property type="match status" value="3"/>
</dbReference>
<protein>
    <recommendedName>
        <fullName evidence="6">C3H1-type domain-containing protein</fullName>
    </recommendedName>
</protein>
<dbReference type="InterPro" id="IPR036855">
    <property type="entry name" value="Znf_CCCH_sf"/>
</dbReference>
<evidence type="ECO:0000256" key="2">
    <source>
        <dbReference type="ARBA" id="ARBA00022771"/>
    </source>
</evidence>
<feature type="region of interest" description="Disordered" evidence="5">
    <location>
        <begin position="231"/>
        <end position="267"/>
    </location>
</feature>
<evidence type="ECO:0000256" key="1">
    <source>
        <dbReference type="ARBA" id="ARBA00022723"/>
    </source>
</evidence>
<evidence type="ECO:0000313" key="7">
    <source>
        <dbReference type="EMBL" id="MCD7467191.1"/>
    </source>
</evidence>
<dbReference type="SMART" id="SM00356">
    <property type="entry name" value="ZnF_C3H1"/>
    <property type="match status" value="3"/>
</dbReference>
<dbReference type="PANTHER" id="PTHR15725">
    <property type="entry name" value="ZN-FINGER, C-X8-C-X5-C-X3-H TYPE-CONTAINING"/>
    <property type="match status" value="1"/>
</dbReference>
<dbReference type="Pfam" id="PF15663">
    <property type="entry name" value="zf-CCCH_3"/>
    <property type="match status" value="1"/>
</dbReference>